<feature type="compositionally biased region" description="Basic residues" evidence="1">
    <location>
        <begin position="68"/>
        <end position="78"/>
    </location>
</feature>
<name>A0A834L1W6_ORYME</name>
<feature type="region of interest" description="Disordered" evidence="1">
    <location>
        <begin position="68"/>
        <end position="97"/>
    </location>
</feature>
<dbReference type="Proteomes" id="UP000646548">
    <property type="component" value="Unassembled WGS sequence"/>
</dbReference>
<proteinExistence type="predicted"/>
<evidence type="ECO:0000256" key="1">
    <source>
        <dbReference type="SAM" id="MobiDB-lite"/>
    </source>
</evidence>
<comment type="caution">
    <text evidence="2">The sequence shown here is derived from an EMBL/GenBank/DDBJ whole genome shotgun (WGS) entry which is preliminary data.</text>
</comment>
<protein>
    <submittedName>
        <fullName evidence="2">Uncharacterized protein</fullName>
    </submittedName>
</protein>
<reference evidence="2" key="1">
    <citation type="journal article" name="BMC Genomics">
        <title>Long-read sequencing and de novo genome assembly of marine medaka (Oryzias melastigma).</title>
        <authorList>
            <person name="Liang P."/>
            <person name="Saqib H.S.A."/>
            <person name="Ni X."/>
            <person name="Shen Y."/>
        </authorList>
    </citation>
    <scope>NUCLEOTIDE SEQUENCE</scope>
    <source>
        <strain evidence="2">Bigg-433</strain>
    </source>
</reference>
<sequence length="97" mass="10529">MGRAGADPPGTGQTSETTPELLCASLRACKAALRWECHPPIKSSSCSAEAELRVPHIHTSQYCLRHKFPSRSPEKKKKTTEEKLELSRGGALADSPD</sequence>
<evidence type="ECO:0000313" key="3">
    <source>
        <dbReference type="Proteomes" id="UP000646548"/>
    </source>
</evidence>
<dbReference type="EMBL" id="WKFB01000001">
    <property type="protein sequence ID" value="KAF6740017.1"/>
    <property type="molecule type" value="Genomic_DNA"/>
</dbReference>
<dbReference type="AlphaFoldDB" id="A0A834L1W6"/>
<gene>
    <name evidence="2" type="ORF">FQA47_005776</name>
</gene>
<accession>A0A834L1W6</accession>
<evidence type="ECO:0000313" key="2">
    <source>
        <dbReference type="EMBL" id="KAF6740017.1"/>
    </source>
</evidence>
<organism evidence="2 3">
    <name type="scientific">Oryzias melastigma</name>
    <name type="common">Marine medaka</name>
    <dbReference type="NCBI Taxonomy" id="30732"/>
    <lineage>
        <taxon>Eukaryota</taxon>
        <taxon>Metazoa</taxon>
        <taxon>Chordata</taxon>
        <taxon>Craniata</taxon>
        <taxon>Vertebrata</taxon>
        <taxon>Euteleostomi</taxon>
        <taxon>Actinopterygii</taxon>
        <taxon>Neopterygii</taxon>
        <taxon>Teleostei</taxon>
        <taxon>Neoteleostei</taxon>
        <taxon>Acanthomorphata</taxon>
        <taxon>Ovalentaria</taxon>
        <taxon>Atherinomorphae</taxon>
        <taxon>Beloniformes</taxon>
        <taxon>Adrianichthyidae</taxon>
        <taxon>Oryziinae</taxon>
        <taxon>Oryzias</taxon>
    </lineage>
</organism>